<dbReference type="EMBL" id="BAAAGX010000006">
    <property type="protein sequence ID" value="GAA0230089.1"/>
    <property type="molecule type" value="Genomic_DNA"/>
</dbReference>
<feature type="region of interest" description="Disordered" evidence="1">
    <location>
        <begin position="73"/>
        <end position="93"/>
    </location>
</feature>
<organism evidence="3 4">
    <name type="scientific">Cryptosporangium japonicum</name>
    <dbReference type="NCBI Taxonomy" id="80872"/>
    <lineage>
        <taxon>Bacteria</taxon>
        <taxon>Bacillati</taxon>
        <taxon>Actinomycetota</taxon>
        <taxon>Actinomycetes</taxon>
        <taxon>Cryptosporangiales</taxon>
        <taxon>Cryptosporangiaceae</taxon>
        <taxon>Cryptosporangium</taxon>
    </lineage>
</organism>
<evidence type="ECO:0000313" key="4">
    <source>
        <dbReference type="Proteomes" id="UP001500967"/>
    </source>
</evidence>
<accession>A0ABP3DGV4</accession>
<dbReference type="Proteomes" id="UP001500967">
    <property type="component" value="Unassembled WGS sequence"/>
</dbReference>
<keyword evidence="2" id="KW-1133">Transmembrane helix</keyword>
<dbReference type="RefSeq" id="WP_425558101.1">
    <property type="nucleotide sequence ID" value="NZ_BAAAGX010000006.1"/>
</dbReference>
<keyword evidence="4" id="KW-1185">Reference proteome</keyword>
<gene>
    <name evidence="3" type="ORF">GCM10009539_14350</name>
</gene>
<dbReference type="InterPro" id="IPR058061">
    <property type="entry name" value="SCO4848-like"/>
</dbReference>
<evidence type="ECO:0008006" key="5">
    <source>
        <dbReference type="Google" id="ProtNLM"/>
    </source>
</evidence>
<comment type="caution">
    <text evidence="3">The sequence shown here is derived from an EMBL/GenBank/DDBJ whole genome shotgun (WGS) entry which is preliminary data.</text>
</comment>
<feature type="transmembrane region" description="Helical" evidence="2">
    <location>
        <begin position="45"/>
        <end position="67"/>
    </location>
</feature>
<feature type="transmembrane region" description="Helical" evidence="2">
    <location>
        <begin position="7"/>
        <end position="25"/>
    </location>
</feature>
<reference evidence="4" key="1">
    <citation type="journal article" date="2019" name="Int. J. Syst. Evol. Microbiol.">
        <title>The Global Catalogue of Microorganisms (GCM) 10K type strain sequencing project: providing services to taxonomists for standard genome sequencing and annotation.</title>
        <authorList>
            <consortium name="The Broad Institute Genomics Platform"/>
            <consortium name="The Broad Institute Genome Sequencing Center for Infectious Disease"/>
            <person name="Wu L."/>
            <person name="Ma J."/>
        </authorList>
    </citation>
    <scope>NUCLEOTIDE SEQUENCE [LARGE SCALE GENOMIC DNA]</scope>
    <source>
        <strain evidence="4">JCM 10425</strain>
    </source>
</reference>
<evidence type="ECO:0000313" key="3">
    <source>
        <dbReference type="EMBL" id="GAA0230089.1"/>
    </source>
</evidence>
<protein>
    <recommendedName>
        <fullName evidence="5">Integral membrane protein</fullName>
    </recommendedName>
</protein>
<sequence length="93" mass="10336">MVLTRRWAAFLLVAGGWNWLIWPRFAKAIWDDPRAWNDGSPTSFLIVHAVLIVTALIIGTVIAYLGLKGLRNARKPRHMGGAPELQTSDAAEQ</sequence>
<name>A0ABP3DGV4_9ACTN</name>
<evidence type="ECO:0000256" key="1">
    <source>
        <dbReference type="SAM" id="MobiDB-lite"/>
    </source>
</evidence>
<proteinExistence type="predicted"/>
<dbReference type="NCBIfam" id="NF046117">
    <property type="entry name" value="SCO4848_fam"/>
    <property type="match status" value="1"/>
</dbReference>
<keyword evidence="2" id="KW-0472">Membrane</keyword>
<evidence type="ECO:0000256" key="2">
    <source>
        <dbReference type="SAM" id="Phobius"/>
    </source>
</evidence>
<keyword evidence="2" id="KW-0812">Transmembrane</keyword>
<dbReference type="Pfam" id="PF26606">
    <property type="entry name" value="SCO4848"/>
    <property type="match status" value="1"/>
</dbReference>